<evidence type="ECO:0000256" key="17">
    <source>
        <dbReference type="SAM" id="SignalP"/>
    </source>
</evidence>
<dbReference type="Pfam" id="PF00593">
    <property type="entry name" value="TonB_dep_Rec_b-barrel"/>
    <property type="match status" value="1"/>
</dbReference>
<dbReference type="PROSITE" id="PS01156">
    <property type="entry name" value="TONB_DEPENDENT_REC_2"/>
    <property type="match status" value="1"/>
</dbReference>
<evidence type="ECO:0000256" key="7">
    <source>
        <dbReference type="ARBA" id="ARBA00022729"/>
    </source>
</evidence>
<evidence type="ECO:0000256" key="12">
    <source>
        <dbReference type="ARBA" id="ARBA00023170"/>
    </source>
</evidence>
<evidence type="ECO:0000313" key="21">
    <source>
        <dbReference type="Proteomes" id="UP000049455"/>
    </source>
</evidence>
<dbReference type="SUPFAM" id="SSF56935">
    <property type="entry name" value="Porins"/>
    <property type="match status" value="1"/>
</dbReference>
<keyword evidence="9" id="KW-0406">Ion transport</keyword>
<organism evidence="20 21">
    <name type="scientific">Jannaschia seosinensis</name>
    <dbReference type="NCBI Taxonomy" id="313367"/>
    <lineage>
        <taxon>Bacteria</taxon>
        <taxon>Pseudomonadati</taxon>
        <taxon>Pseudomonadota</taxon>
        <taxon>Alphaproteobacteria</taxon>
        <taxon>Rhodobacterales</taxon>
        <taxon>Roseobacteraceae</taxon>
        <taxon>Jannaschia</taxon>
    </lineage>
</organism>
<keyword evidence="12" id="KW-0675">Receptor</keyword>
<dbReference type="InterPro" id="IPR000531">
    <property type="entry name" value="Beta-barrel_TonB"/>
</dbReference>
<dbReference type="AlphaFoldDB" id="A0A0M7BAR8"/>
<keyword evidence="8" id="KW-0408">Iron</keyword>
<evidence type="ECO:0000256" key="3">
    <source>
        <dbReference type="ARBA" id="ARBA00022448"/>
    </source>
</evidence>
<evidence type="ECO:0000259" key="19">
    <source>
        <dbReference type="Pfam" id="PF07715"/>
    </source>
</evidence>
<feature type="signal peptide" evidence="17">
    <location>
        <begin position="1"/>
        <end position="21"/>
    </location>
</feature>
<dbReference type="GO" id="GO:0015891">
    <property type="term" value="P:siderophore transport"/>
    <property type="evidence" value="ECO:0007669"/>
    <property type="project" value="InterPro"/>
</dbReference>
<keyword evidence="5" id="KW-0410">Iron transport</keyword>
<dbReference type="InterPro" id="IPR010105">
    <property type="entry name" value="TonB_sidphr_rcpt"/>
</dbReference>
<evidence type="ECO:0000256" key="4">
    <source>
        <dbReference type="ARBA" id="ARBA00022452"/>
    </source>
</evidence>
<dbReference type="PANTHER" id="PTHR32552">
    <property type="entry name" value="FERRICHROME IRON RECEPTOR-RELATED"/>
    <property type="match status" value="1"/>
</dbReference>
<feature type="domain" description="TonB-dependent receptor-like beta-barrel" evidence="18">
    <location>
        <begin position="237"/>
        <end position="668"/>
    </location>
</feature>
<reference evidence="20 21" key="1">
    <citation type="submission" date="2015-09" db="EMBL/GenBank/DDBJ databases">
        <authorList>
            <person name="Jackson K.R."/>
            <person name="Lunt B.L."/>
            <person name="Fisher J.N.B."/>
            <person name="Gardner A.V."/>
            <person name="Bailey M.E."/>
            <person name="Deus L.M."/>
            <person name="Earl A.S."/>
            <person name="Gibby P.D."/>
            <person name="Hartmann K.A."/>
            <person name="Liu J.E."/>
            <person name="Manci A.M."/>
            <person name="Nielsen D.A."/>
            <person name="Solomon M.B."/>
            <person name="Breakwell D.P."/>
            <person name="Burnett S.H."/>
            <person name="Grose J.H."/>
        </authorList>
    </citation>
    <scope>NUCLEOTIDE SEQUENCE [LARGE SCALE GENOMIC DNA]</scope>
    <source>
        <strain evidence="20 21">CECT 7799</strain>
    </source>
</reference>
<proteinExistence type="inferred from homology"/>
<dbReference type="Pfam" id="PF07715">
    <property type="entry name" value="Plug"/>
    <property type="match status" value="1"/>
</dbReference>
<comment type="similarity">
    <text evidence="2 14 16">Belongs to the TonB-dependent receptor family.</text>
</comment>
<keyword evidence="13 14" id="KW-0998">Cell outer membrane</keyword>
<keyword evidence="3 14" id="KW-0813">Transport</keyword>
<keyword evidence="11 14" id="KW-0472">Membrane</keyword>
<dbReference type="OrthoDB" id="9760333at2"/>
<feature type="short sequence motif" description="TonB C-terminal box" evidence="15">
    <location>
        <begin position="681"/>
        <end position="698"/>
    </location>
</feature>
<dbReference type="InterPro" id="IPR012910">
    <property type="entry name" value="Plug_dom"/>
</dbReference>
<gene>
    <name evidence="20" type="primary">fhuA</name>
    <name evidence="20" type="ORF">JSE7799_02003</name>
</gene>
<keyword evidence="6 14" id="KW-0812">Transmembrane</keyword>
<evidence type="ECO:0000256" key="9">
    <source>
        <dbReference type="ARBA" id="ARBA00023065"/>
    </source>
</evidence>
<dbReference type="EMBL" id="CYPR01000127">
    <property type="protein sequence ID" value="CUH39279.1"/>
    <property type="molecule type" value="Genomic_DNA"/>
</dbReference>
<comment type="subcellular location">
    <subcellularLocation>
        <location evidence="1 14">Cell outer membrane</location>
        <topology evidence="1 14">Multi-pass membrane protein</topology>
    </subcellularLocation>
</comment>
<evidence type="ECO:0000256" key="6">
    <source>
        <dbReference type="ARBA" id="ARBA00022692"/>
    </source>
</evidence>
<dbReference type="GO" id="GO:0009279">
    <property type="term" value="C:cell outer membrane"/>
    <property type="evidence" value="ECO:0007669"/>
    <property type="project" value="UniProtKB-SubCell"/>
</dbReference>
<evidence type="ECO:0000256" key="14">
    <source>
        <dbReference type="PROSITE-ProRule" id="PRU01360"/>
    </source>
</evidence>
<dbReference type="Proteomes" id="UP000049455">
    <property type="component" value="Unassembled WGS sequence"/>
</dbReference>
<sequence>MLYPRLAVSALALVAAMPAFAQTFDLGTIVVDVEAENAPGYAGDAVELSTGTLLKSGAEIARTPRSVSVVTAQEIYARGADDVEEALAYTTGVNSGQWGLDDRSDWYTIRGFDPTTFHDGLQARYGYYNVAKPEPFLLDRVEVLRGPASGLYGNGDVGGIVNTESKTAANFSGDNLARLSFGSHEKKEVGLDLGGDLNASGTLKYRLVGLLRDAETQVDFSRNDARALAPSITWAPSDATEITLLYTHQENDGSPLIQFASIYGTLLPAPNGHFLDDSLFIGEPDFDRFDTTRDSVTLLADHRFSDVWSVSARARWLDGEADYRHAWWAFDDYPTRYNPDGTIDRTVYRAENSLQTLTLDAYATASWQAGVWDMQTVFGTNYADAEYDSDTGYGAQNGPVDPFDPVYIGTTDVAVVDTPANTVEEWGVYLQNNAVLNDRLHLDLGLRYGRIETGEASSPFSSAAVSAEDSAWIGNAALLYRFDNGLAPYVSYAESFRQEIVGEDAQGDPFEPTRGEQVEIGLKYQPVGTPHLYTVALWNLTKSNLTEADPVNPGFSVQTGEAQSHGIELGAVTGFGDFRFDVSATFLDTENVDGFTLANVPEEFGSIWGEWAPSSGGLNGLSVGAGIRYSGEKWDGTDSQKTPSYTLYDARLAYAWDSHEAQITATNLADEDHVSFCGTSTCYFGKGREVSVSLSTKF</sequence>
<dbReference type="InterPro" id="IPR036942">
    <property type="entry name" value="Beta-barrel_TonB_sf"/>
</dbReference>
<dbReference type="PROSITE" id="PS52016">
    <property type="entry name" value="TONB_DEPENDENT_REC_3"/>
    <property type="match status" value="1"/>
</dbReference>
<dbReference type="RefSeq" id="WP_055663495.1">
    <property type="nucleotide sequence ID" value="NZ_CYPR01000127.1"/>
</dbReference>
<dbReference type="InterPro" id="IPR037066">
    <property type="entry name" value="Plug_dom_sf"/>
</dbReference>
<evidence type="ECO:0000256" key="1">
    <source>
        <dbReference type="ARBA" id="ARBA00004571"/>
    </source>
</evidence>
<dbReference type="NCBIfam" id="TIGR01783">
    <property type="entry name" value="TonB-siderophor"/>
    <property type="match status" value="1"/>
</dbReference>
<evidence type="ECO:0000256" key="5">
    <source>
        <dbReference type="ARBA" id="ARBA00022496"/>
    </source>
</evidence>
<dbReference type="InterPro" id="IPR039426">
    <property type="entry name" value="TonB-dep_rcpt-like"/>
</dbReference>
<keyword evidence="7 17" id="KW-0732">Signal</keyword>
<evidence type="ECO:0000259" key="18">
    <source>
        <dbReference type="Pfam" id="PF00593"/>
    </source>
</evidence>
<dbReference type="InterPro" id="IPR010917">
    <property type="entry name" value="TonB_rcpt_CS"/>
</dbReference>
<feature type="chain" id="PRO_5005810005" evidence="17">
    <location>
        <begin position="22"/>
        <end position="698"/>
    </location>
</feature>
<keyword evidence="10 16" id="KW-0798">TonB box</keyword>
<evidence type="ECO:0000256" key="2">
    <source>
        <dbReference type="ARBA" id="ARBA00009810"/>
    </source>
</evidence>
<dbReference type="PANTHER" id="PTHR32552:SF68">
    <property type="entry name" value="FERRICHROME OUTER MEMBRANE TRANSPORTER_PHAGE RECEPTOR"/>
    <property type="match status" value="1"/>
</dbReference>
<keyword evidence="4 14" id="KW-1134">Transmembrane beta strand</keyword>
<evidence type="ECO:0000313" key="20">
    <source>
        <dbReference type="EMBL" id="CUH39279.1"/>
    </source>
</evidence>
<dbReference type="STRING" id="313367.JSE7799_02003"/>
<evidence type="ECO:0000256" key="8">
    <source>
        <dbReference type="ARBA" id="ARBA00023004"/>
    </source>
</evidence>
<dbReference type="CDD" id="cd01347">
    <property type="entry name" value="ligand_gated_channel"/>
    <property type="match status" value="1"/>
</dbReference>
<accession>A0A0M7BAR8</accession>
<keyword evidence="21" id="KW-1185">Reference proteome</keyword>
<dbReference type="GO" id="GO:0015344">
    <property type="term" value="F:siderophore uptake transmembrane transporter activity"/>
    <property type="evidence" value="ECO:0007669"/>
    <property type="project" value="TreeGrafter"/>
</dbReference>
<evidence type="ECO:0000256" key="11">
    <source>
        <dbReference type="ARBA" id="ARBA00023136"/>
    </source>
</evidence>
<evidence type="ECO:0000256" key="15">
    <source>
        <dbReference type="PROSITE-ProRule" id="PRU10144"/>
    </source>
</evidence>
<evidence type="ECO:0000256" key="10">
    <source>
        <dbReference type="ARBA" id="ARBA00023077"/>
    </source>
</evidence>
<evidence type="ECO:0000256" key="16">
    <source>
        <dbReference type="RuleBase" id="RU003357"/>
    </source>
</evidence>
<dbReference type="Gene3D" id="2.170.130.10">
    <property type="entry name" value="TonB-dependent receptor, plug domain"/>
    <property type="match status" value="1"/>
</dbReference>
<evidence type="ECO:0000256" key="13">
    <source>
        <dbReference type="ARBA" id="ARBA00023237"/>
    </source>
</evidence>
<name>A0A0M7BAR8_9RHOB</name>
<protein>
    <submittedName>
        <fullName evidence="20">Ferric hydroxamate uptake</fullName>
    </submittedName>
</protein>
<dbReference type="Gene3D" id="2.40.170.20">
    <property type="entry name" value="TonB-dependent receptor, beta-barrel domain"/>
    <property type="match status" value="1"/>
</dbReference>
<dbReference type="GO" id="GO:0038023">
    <property type="term" value="F:signaling receptor activity"/>
    <property type="evidence" value="ECO:0007669"/>
    <property type="project" value="InterPro"/>
</dbReference>
<feature type="domain" description="TonB-dependent receptor plug" evidence="19">
    <location>
        <begin position="61"/>
        <end position="160"/>
    </location>
</feature>